<evidence type="ECO:0000256" key="2">
    <source>
        <dbReference type="ARBA" id="ARBA00022597"/>
    </source>
</evidence>
<evidence type="ECO:0000313" key="5">
    <source>
        <dbReference type="EMBL" id="GEO73024.1"/>
    </source>
</evidence>
<reference evidence="5 6" key="1">
    <citation type="submission" date="2019-07" db="EMBL/GenBank/DDBJ databases">
        <title>Whole genome shotgun sequence of Lactobacillus zymae NBRC 107157.</title>
        <authorList>
            <person name="Hosoyama A."/>
            <person name="Uohara A."/>
            <person name="Ohji S."/>
            <person name="Ichikawa N."/>
        </authorList>
    </citation>
    <scope>NUCLEOTIDE SEQUENCE [LARGE SCALE GENOMIC DNA]</scope>
    <source>
        <strain evidence="5 6">NBRC 107157</strain>
    </source>
</reference>
<keyword evidence="2" id="KW-0762">Sugar transport</keyword>
<proteinExistence type="predicted"/>
<dbReference type="SUPFAM" id="SSF46973">
    <property type="entry name" value="Enzyme IIa from lactose specific PTS, IIa-lac"/>
    <property type="match status" value="1"/>
</dbReference>
<keyword evidence="1" id="KW-0813">Transport</keyword>
<dbReference type="Gene3D" id="1.20.58.80">
    <property type="entry name" value="Phosphotransferase system, lactose/cellobiose-type IIA subunit"/>
    <property type="match status" value="1"/>
</dbReference>
<dbReference type="EMBL" id="BJZK01000033">
    <property type="protein sequence ID" value="GEO73024.1"/>
    <property type="molecule type" value="Genomic_DNA"/>
</dbReference>
<dbReference type="InterPro" id="IPR036542">
    <property type="entry name" value="PTS_IIA_lac/cel_sf"/>
</dbReference>
<gene>
    <name evidence="5" type="ORF">LZY01_21920</name>
</gene>
<keyword evidence="4" id="KW-0598">Phosphotransferase system</keyword>
<evidence type="ECO:0000256" key="1">
    <source>
        <dbReference type="ARBA" id="ARBA00022448"/>
    </source>
</evidence>
<evidence type="ECO:0008006" key="7">
    <source>
        <dbReference type="Google" id="ProtNLM"/>
    </source>
</evidence>
<evidence type="ECO:0000313" key="6">
    <source>
        <dbReference type="Proteomes" id="UP000321794"/>
    </source>
</evidence>
<keyword evidence="3" id="KW-0808">Transferase</keyword>
<evidence type="ECO:0000256" key="4">
    <source>
        <dbReference type="ARBA" id="ARBA00022683"/>
    </source>
</evidence>
<organism evidence="5 6">
    <name type="scientific">Levilactobacillus zymae</name>
    <dbReference type="NCBI Taxonomy" id="267363"/>
    <lineage>
        <taxon>Bacteria</taxon>
        <taxon>Bacillati</taxon>
        <taxon>Bacillota</taxon>
        <taxon>Bacilli</taxon>
        <taxon>Lactobacillales</taxon>
        <taxon>Lactobacillaceae</taxon>
        <taxon>Levilactobacillus</taxon>
    </lineage>
</organism>
<protein>
    <recommendedName>
        <fullName evidence="7">PTS lactose/cellobiose transporter subunit IIA</fullName>
    </recommendedName>
</protein>
<comment type="caution">
    <text evidence="5">The sequence shown here is derived from an EMBL/GenBank/DDBJ whole genome shotgun (WGS) entry which is preliminary data.</text>
</comment>
<dbReference type="InterPro" id="IPR003188">
    <property type="entry name" value="PTS_IIA_lac/cel"/>
</dbReference>
<dbReference type="Pfam" id="PF02255">
    <property type="entry name" value="PTS_IIA"/>
    <property type="match status" value="1"/>
</dbReference>
<dbReference type="RefSeq" id="WP_057733663.1">
    <property type="nucleotide sequence ID" value="NZ_CP045179.1"/>
</dbReference>
<accession>A0ABQ0WYX1</accession>
<name>A0ABQ0WYX1_9LACO</name>
<evidence type="ECO:0000256" key="3">
    <source>
        <dbReference type="ARBA" id="ARBA00022679"/>
    </source>
</evidence>
<keyword evidence="6" id="KW-1185">Reference proteome</keyword>
<dbReference type="Proteomes" id="UP000321794">
    <property type="component" value="Unassembled WGS sequence"/>
</dbReference>
<sequence>MTPSNAQLAMQVLLAAGQAKQALLQAIAAHQHGQTLNLQPGHHHLVTAHQAQNQLTARLADQQQSPDVLTCHAMDTLMAVESNYELVQALLSDSSAC</sequence>